<dbReference type="InterPro" id="IPR007809">
    <property type="entry name" value="FlgN-like"/>
</dbReference>
<comment type="similarity">
    <text evidence="2">Belongs to the FlgN family.</text>
</comment>
<feature type="region of interest" description="Disordered" evidence="4">
    <location>
        <begin position="126"/>
        <end position="149"/>
    </location>
</feature>
<proteinExistence type="inferred from homology"/>
<reference evidence="5 6" key="1">
    <citation type="submission" date="2020-08" db="EMBL/GenBank/DDBJ databases">
        <title>Functional genomics of gut bacteria from endangered species of beetles.</title>
        <authorList>
            <person name="Carlos-Shanley C."/>
        </authorList>
    </citation>
    <scope>NUCLEOTIDE SEQUENCE [LARGE SCALE GENOMIC DNA]</scope>
    <source>
        <strain evidence="5 6">S00179</strain>
    </source>
</reference>
<dbReference type="InterPro" id="IPR036679">
    <property type="entry name" value="FlgN-like_sf"/>
</dbReference>
<dbReference type="Pfam" id="PF05130">
    <property type="entry name" value="FlgN"/>
    <property type="match status" value="1"/>
</dbReference>
<dbReference type="RefSeq" id="WP_184592756.1">
    <property type="nucleotide sequence ID" value="NZ_JACHLI010000018.1"/>
</dbReference>
<feature type="compositionally biased region" description="Basic and acidic residues" evidence="4">
    <location>
        <begin position="137"/>
        <end position="149"/>
    </location>
</feature>
<evidence type="ECO:0000256" key="1">
    <source>
        <dbReference type="ARBA" id="ARBA00002397"/>
    </source>
</evidence>
<evidence type="ECO:0000313" key="6">
    <source>
        <dbReference type="Proteomes" id="UP000566995"/>
    </source>
</evidence>
<keyword evidence="5" id="KW-0282">Flagellum</keyword>
<keyword evidence="3" id="KW-1005">Bacterial flagellum biogenesis</keyword>
<dbReference type="AlphaFoldDB" id="A0A7W7P1Z2"/>
<evidence type="ECO:0000256" key="4">
    <source>
        <dbReference type="SAM" id="MobiDB-lite"/>
    </source>
</evidence>
<protein>
    <submittedName>
        <fullName evidence="5">Flagellar biosynthesis/type III secretory pathway chaperone</fullName>
    </submittedName>
</protein>
<keyword evidence="5" id="KW-0966">Cell projection</keyword>
<dbReference type="SUPFAM" id="SSF140566">
    <property type="entry name" value="FlgN-like"/>
    <property type="match status" value="1"/>
</dbReference>
<comment type="caution">
    <text evidence="5">The sequence shown here is derived from an EMBL/GenBank/DDBJ whole genome shotgun (WGS) entry which is preliminary data.</text>
</comment>
<gene>
    <name evidence="5" type="ORF">HNP46_004239</name>
</gene>
<dbReference type="Proteomes" id="UP000566995">
    <property type="component" value="Unassembled WGS sequence"/>
</dbReference>
<sequence length="149" mass="16522">MSLMNHLSQQLQSVNALVVIMEKEQALLSSTSSTSEDLLKCSQEKVEALGILENLEKRRHAAQLKFGYPDNREGAALAAKDQGCSSIWDRILAATVRANQLNTLNGEMLNSRKKLNDQMLKILKPSEQKLYGPSGHSVDHGKSRVDYKA</sequence>
<accession>A0A7W7P1Z2</accession>
<dbReference type="EMBL" id="JACHLI010000018">
    <property type="protein sequence ID" value="MBB4865358.1"/>
    <property type="molecule type" value="Genomic_DNA"/>
</dbReference>
<evidence type="ECO:0000256" key="3">
    <source>
        <dbReference type="ARBA" id="ARBA00022795"/>
    </source>
</evidence>
<name>A0A7W7P1Z2_PSENT</name>
<dbReference type="GO" id="GO:0044780">
    <property type="term" value="P:bacterial-type flagellum assembly"/>
    <property type="evidence" value="ECO:0007669"/>
    <property type="project" value="InterPro"/>
</dbReference>
<evidence type="ECO:0000256" key="2">
    <source>
        <dbReference type="ARBA" id="ARBA00007703"/>
    </source>
</evidence>
<keyword evidence="5" id="KW-0969">Cilium</keyword>
<organism evidence="5 6">
    <name type="scientific">Pseudomonas nitroreducens</name>
    <dbReference type="NCBI Taxonomy" id="46680"/>
    <lineage>
        <taxon>Bacteria</taxon>
        <taxon>Pseudomonadati</taxon>
        <taxon>Pseudomonadota</taxon>
        <taxon>Gammaproteobacteria</taxon>
        <taxon>Pseudomonadales</taxon>
        <taxon>Pseudomonadaceae</taxon>
        <taxon>Pseudomonas</taxon>
    </lineage>
</organism>
<comment type="function">
    <text evidence="1">Required for the efficient initiation of filament assembly.</text>
</comment>
<evidence type="ECO:0000313" key="5">
    <source>
        <dbReference type="EMBL" id="MBB4865358.1"/>
    </source>
</evidence>
<dbReference type="Gene3D" id="1.20.58.300">
    <property type="entry name" value="FlgN-like"/>
    <property type="match status" value="1"/>
</dbReference>